<sequence>MPEFAATGFEAVAAILLAGSVVLVVAMIVAAVSIRAVGWLVAASRHGRDQWARTFLFGVLADGEEQAPRGPLRQRAVADTAMRLSSKLRGADRAALANWLQSHGYRQRAVEMMRSSFAIRRARGTRLFVAALCDRETGPLLELLEDRDARVRAAAARALGQCGISTAVPFLVRAAQSGTRPLPVSVAAMSIIHTAPRSARGLGLAWDSDNPAIAAMAAEVAGFLHLTDARVRIERLLVAGDSPVVVSAATALQRLGDPRSTDAIARSLEREDVQPWARIALHGIYADMHGVRLEP</sequence>
<keyword evidence="1" id="KW-0472">Membrane</keyword>
<dbReference type="SMART" id="SM00567">
    <property type="entry name" value="EZ_HEAT"/>
    <property type="match status" value="2"/>
</dbReference>
<protein>
    <recommendedName>
        <fullName evidence="4">HEAT repeat domain-containing protein</fullName>
    </recommendedName>
</protein>
<organism evidence="2 3">
    <name type="scientific">Demequina activiva</name>
    <dbReference type="NCBI Taxonomy" id="1582364"/>
    <lineage>
        <taxon>Bacteria</taxon>
        <taxon>Bacillati</taxon>
        <taxon>Actinomycetota</taxon>
        <taxon>Actinomycetes</taxon>
        <taxon>Micrococcales</taxon>
        <taxon>Demequinaceae</taxon>
        <taxon>Demequina</taxon>
    </lineage>
</organism>
<proteinExistence type="predicted"/>
<reference evidence="2" key="1">
    <citation type="submission" date="2021-01" db="EMBL/GenBank/DDBJ databases">
        <title>Whole genome shotgun sequence of Demequina activiva NBRC 110675.</title>
        <authorList>
            <person name="Komaki H."/>
            <person name="Tamura T."/>
        </authorList>
    </citation>
    <scope>NUCLEOTIDE SEQUENCE</scope>
    <source>
        <strain evidence="2">NBRC 110675</strain>
    </source>
</reference>
<dbReference type="Gene3D" id="1.25.10.10">
    <property type="entry name" value="Leucine-rich Repeat Variant"/>
    <property type="match status" value="1"/>
</dbReference>
<evidence type="ECO:0000313" key="3">
    <source>
        <dbReference type="Proteomes" id="UP000652354"/>
    </source>
</evidence>
<keyword evidence="1" id="KW-1133">Transmembrane helix</keyword>
<evidence type="ECO:0000256" key="1">
    <source>
        <dbReference type="SAM" id="Phobius"/>
    </source>
</evidence>
<keyword evidence="3" id="KW-1185">Reference proteome</keyword>
<accession>A0A919Q5H8</accession>
<keyword evidence="1" id="KW-0812">Transmembrane</keyword>
<dbReference type="AlphaFoldDB" id="A0A919Q5H8"/>
<evidence type="ECO:0008006" key="4">
    <source>
        <dbReference type="Google" id="ProtNLM"/>
    </source>
</evidence>
<feature type="transmembrane region" description="Helical" evidence="1">
    <location>
        <begin position="12"/>
        <end position="43"/>
    </location>
</feature>
<dbReference type="InterPro" id="IPR011989">
    <property type="entry name" value="ARM-like"/>
</dbReference>
<dbReference type="Proteomes" id="UP000652354">
    <property type="component" value="Unassembled WGS sequence"/>
</dbReference>
<dbReference type="SUPFAM" id="SSF48371">
    <property type="entry name" value="ARM repeat"/>
    <property type="match status" value="2"/>
</dbReference>
<dbReference type="InterPro" id="IPR004155">
    <property type="entry name" value="PBS_lyase_HEAT"/>
</dbReference>
<comment type="caution">
    <text evidence="2">The sequence shown here is derived from an EMBL/GenBank/DDBJ whole genome shotgun (WGS) entry which is preliminary data.</text>
</comment>
<gene>
    <name evidence="2" type="ORF">Dac01nite_20030</name>
</gene>
<evidence type="ECO:0000313" key="2">
    <source>
        <dbReference type="EMBL" id="GIG55251.1"/>
    </source>
</evidence>
<name>A0A919Q5H8_9MICO</name>
<dbReference type="InterPro" id="IPR016024">
    <property type="entry name" value="ARM-type_fold"/>
</dbReference>
<dbReference type="EMBL" id="BONR01000004">
    <property type="protein sequence ID" value="GIG55251.1"/>
    <property type="molecule type" value="Genomic_DNA"/>
</dbReference>
<dbReference type="Pfam" id="PF13646">
    <property type="entry name" value="HEAT_2"/>
    <property type="match status" value="1"/>
</dbReference>
<dbReference type="RefSeq" id="WP_203656550.1">
    <property type="nucleotide sequence ID" value="NZ_BONR01000004.1"/>
</dbReference>